<dbReference type="AlphaFoldDB" id="A0A2N5AGP9"/>
<dbReference type="GO" id="GO:0046872">
    <property type="term" value="F:metal ion binding"/>
    <property type="evidence" value="ECO:0007669"/>
    <property type="project" value="UniProtKB-KW"/>
</dbReference>
<keyword evidence="2" id="KW-0378">Hydrolase</keyword>
<proteinExistence type="predicted"/>
<organism evidence="2 3">
    <name type="scientific">Klebsiella variicola</name>
    <dbReference type="NCBI Taxonomy" id="244366"/>
    <lineage>
        <taxon>Bacteria</taxon>
        <taxon>Pseudomonadati</taxon>
        <taxon>Pseudomonadota</taxon>
        <taxon>Gammaproteobacteria</taxon>
        <taxon>Enterobacterales</taxon>
        <taxon>Enterobacteriaceae</taxon>
        <taxon>Klebsiella/Raoultella group</taxon>
        <taxon>Klebsiella</taxon>
        <taxon>Klebsiella pneumoniae complex</taxon>
    </lineage>
</organism>
<dbReference type="Proteomes" id="UP000234473">
    <property type="component" value="Unassembled WGS sequence"/>
</dbReference>
<evidence type="ECO:0000256" key="1">
    <source>
        <dbReference type="ARBA" id="ARBA00022723"/>
    </source>
</evidence>
<dbReference type="InterPro" id="IPR036412">
    <property type="entry name" value="HAD-like_sf"/>
</dbReference>
<gene>
    <name evidence="2" type="ORF">CWM98_13305</name>
</gene>
<name>A0A2N5AGP9_KLEVA</name>
<evidence type="ECO:0000313" key="3">
    <source>
        <dbReference type="Proteomes" id="UP000234473"/>
    </source>
</evidence>
<sequence>MSMQAVIFDMDGVIIDSEALWRQAQI</sequence>
<protein>
    <submittedName>
        <fullName evidence="2">HAD family hydrolase</fullName>
    </submittedName>
</protein>
<dbReference type="Gene3D" id="3.40.50.1000">
    <property type="entry name" value="HAD superfamily/HAD-like"/>
    <property type="match status" value="1"/>
</dbReference>
<comment type="caution">
    <text evidence="2">The sequence shown here is derived from an EMBL/GenBank/DDBJ whole genome shotgun (WGS) entry which is preliminary data.</text>
</comment>
<dbReference type="GO" id="GO:0016787">
    <property type="term" value="F:hydrolase activity"/>
    <property type="evidence" value="ECO:0007669"/>
    <property type="project" value="UniProtKB-KW"/>
</dbReference>
<reference evidence="2 3" key="2">
    <citation type="submission" date="2018-01" db="EMBL/GenBank/DDBJ databases">
        <title>Genomic study of Klebsiella pneumoniae.</title>
        <authorList>
            <person name="Yang Y."/>
            <person name="Bicalho R."/>
        </authorList>
    </citation>
    <scope>NUCLEOTIDE SEQUENCE [LARGE SCALE GENOMIC DNA]</scope>
    <source>
        <strain evidence="2 3">A5</strain>
    </source>
</reference>
<dbReference type="SUPFAM" id="SSF56784">
    <property type="entry name" value="HAD-like"/>
    <property type="match status" value="1"/>
</dbReference>
<keyword evidence="1" id="KW-0479">Metal-binding</keyword>
<accession>A0A2N5AGP9</accession>
<dbReference type="EMBL" id="PICB01000618">
    <property type="protein sequence ID" value="PLP45280.1"/>
    <property type="molecule type" value="Genomic_DNA"/>
</dbReference>
<dbReference type="InterPro" id="IPR023214">
    <property type="entry name" value="HAD_sf"/>
</dbReference>
<evidence type="ECO:0000313" key="2">
    <source>
        <dbReference type="EMBL" id="PLP45280.1"/>
    </source>
</evidence>
<reference evidence="2 3" key="1">
    <citation type="submission" date="2017-11" db="EMBL/GenBank/DDBJ databases">
        <authorList>
            <person name="Han C.G."/>
        </authorList>
    </citation>
    <scope>NUCLEOTIDE SEQUENCE [LARGE SCALE GENOMIC DNA]</scope>
    <source>
        <strain evidence="2 3">A5</strain>
    </source>
</reference>
<feature type="non-terminal residue" evidence="2">
    <location>
        <position position="26"/>
    </location>
</feature>